<dbReference type="AlphaFoldDB" id="A0A084VBZ0"/>
<keyword evidence="3" id="KW-1185">Reference proteome</keyword>
<proteinExistence type="predicted"/>
<dbReference type="EMBL" id="ATLV01009876">
    <property type="status" value="NOT_ANNOTATED_CDS"/>
    <property type="molecule type" value="Genomic_DNA"/>
</dbReference>
<dbReference type="EnsemblMetazoa" id="ASIC002234-RA">
    <property type="protein sequence ID" value="ASIC002234-PA"/>
    <property type="gene ID" value="ASIC002234"/>
</dbReference>
<evidence type="ECO:0000313" key="3">
    <source>
        <dbReference type="Proteomes" id="UP000030765"/>
    </source>
</evidence>
<sequence length="125" mass="13102">MPREHAINGQQAAAGRLVAARNQLTLVERNLSRLLGLFNPPGHTVRVGCAHCPTPDTGEPPCDTIWLAENEACGGDNSGVICAHAKAHGVATRMPRCSDSIGSLEEKRTGCDGIDMPAAAKHGLL</sequence>
<accession>A0A084VBZ0</accession>
<name>A0A084VBZ0_ANOSI</name>
<evidence type="ECO:0000313" key="1">
    <source>
        <dbReference type="EMBL" id="KFB35484.1"/>
    </source>
</evidence>
<gene>
    <name evidence="1" type="ORF">ZHAS_00002234</name>
</gene>
<evidence type="ECO:0000313" key="2">
    <source>
        <dbReference type="EnsemblMetazoa" id="ASIC002234-PA"/>
    </source>
</evidence>
<dbReference type="VEuPathDB" id="VectorBase:ASIC002234"/>
<reference evidence="1 3" key="1">
    <citation type="journal article" date="2014" name="BMC Genomics">
        <title>Genome sequence of Anopheles sinensis provides insight into genetics basis of mosquito competence for malaria parasites.</title>
        <authorList>
            <person name="Zhou D."/>
            <person name="Zhang D."/>
            <person name="Ding G."/>
            <person name="Shi L."/>
            <person name="Hou Q."/>
            <person name="Ye Y."/>
            <person name="Xu Y."/>
            <person name="Zhou H."/>
            <person name="Xiong C."/>
            <person name="Li S."/>
            <person name="Yu J."/>
            <person name="Hong S."/>
            <person name="Yu X."/>
            <person name="Zou P."/>
            <person name="Chen C."/>
            <person name="Chang X."/>
            <person name="Wang W."/>
            <person name="Lv Y."/>
            <person name="Sun Y."/>
            <person name="Ma L."/>
            <person name="Shen B."/>
            <person name="Zhu C."/>
        </authorList>
    </citation>
    <scope>NUCLEOTIDE SEQUENCE [LARGE SCALE GENOMIC DNA]</scope>
</reference>
<protein>
    <submittedName>
        <fullName evidence="1 2">Uncharacterized protein</fullName>
    </submittedName>
</protein>
<dbReference type="Proteomes" id="UP000030765">
    <property type="component" value="Unassembled WGS sequence"/>
</dbReference>
<dbReference type="EMBL" id="KE524552">
    <property type="protein sequence ID" value="KFB35484.1"/>
    <property type="molecule type" value="Genomic_DNA"/>
</dbReference>
<reference evidence="2" key="2">
    <citation type="submission" date="2020-05" db="UniProtKB">
        <authorList>
            <consortium name="EnsemblMetazoa"/>
        </authorList>
    </citation>
    <scope>IDENTIFICATION</scope>
</reference>
<organism evidence="1">
    <name type="scientific">Anopheles sinensis</name>
    <name type="common">Mosquito</name>
    <dbReference type="NCBI Taxonomy" id="74873"/>
    <lineage>
        <taxon>Eukaryota</taxon>
        <taxon>Metazoa</taxon>
        <taxon>Ecdysozoa</taxon>
        <taxon>Arthropoda</taxon>
        <taxon>Hexapoda</taxon>
        <taxon>Insecta</taxon>
        <taxon>Pterygota</taxon>
        <taxon>Neoptera</taxon>
        <taxon>Endopterygota</taxon>
        <taxon>Diptera</taxon>
        <taxon>Nematocera</taxon>
        <taxon>Culicoidea</taxon>
        <taxon>Culicidae</taxon>
        <taxon>Anophelinae</taxon>
        <taxon>Anopheles</taxon>
    </lineage>
</organism>